<reference evidence="2" key="1">
    <citation type="submission" date="2021-02" db="EMBL/GenBank/DDBJ databases">
        <authorList>
            <person name="Nowell W R."/>
        </authorList>
    </citation>
    <scope>NUCLEOTIDE SEQUENCE</scope>
</reference>
<feature type="transmembrane region" description="Helical" evidence="1">
    <location>
        <begin position="143"/>
        <end position="166"/>
    </location>
</feature>
<organism evidence="2 5">
    <name type="scientific">Adineta steineri</name>
    <dbReference type="NCBI Taxonomy" id="433720"/>
    <lineage>
        <taxon>Eukaryota</taxon>
        <taxon>Metazoa</taxon>
        <taxon>Spiralia</taxon>
        <taxon>Gnathifera</taxon>
        <taxon>Rotifera</taxon>
        <taxon>Eurotatoria</taxon>
        <taxon>Bdelloidea</taxon>
        <taxon>Adinetida</taxon>
        <taxon>Adinetidae</taxon>
        <taxon>Adineta</taxon>
    </lineage>
</organism>
<proteinExistence type="predicted"/>
<keyword evidence="1" id="KW-0812">Transmembrane</keyword>
<feature type="transmembrane region" description="Helical" evidence="1">
    <location>
        <begin position="101"/>
        <end position="123"/>
    </location>
</feature>
<feature type="transmembrane region" description="Helical" evidence="1">
    <location>
        <begin position="64"/>
        <end position="89"/>
    </location>
</feature>
<keyword evidence="1" id="KW-0472">Membrane</keyword>
<evidence type="ECO:0000313" key="3">
    <source>
        <dbReference type="EMBL" id="CAF1448546.1"/>
    </source>
</evidence>
<dbReference type="EMBL" id="CAJNOM010000456">
    <property type="protein sequence ID" value="CAF1448546.1"/>
    <property type="molecule type" value="Genomic_DNA"/>
</dbReference>
<feature type="transmembrane region" description="Helical" evidence="1">
    <location>
        <begin position="242"/>
        <end position="265"/>
    </location>
</feature>
<evidence type="ECO:0000313" key="4">
    <source>
        <dbReference type="Proteomes" id="UP000663832"/>
    </source>
</evidence>
<keyword evidence="1" id="KW-1133">Transmembrane helix</keyword>
<evidence type="ECO:0000313" key="5">
    <source>
        <dbReference type="Proteomes" id="UP000663877"/>
    </source>
</evidence>
<dbReference type="SUPFAM" id="SSF81321">
    <property type="entry name" value="Family A G protein-coupled receptor-like"/>
    <property type="match status" value="1"/>
</dbReference>
<dbReference type="EMBL" id="CAJNOI010000221">
    <property type="protein sequence ID" value="CAF1193446.1"/>
    <property type="molecule type" value="Genomic_DNA"/>
</dbReference>
<dbReference type="AlphaFoldDB" id="A0A814W3C4"/>
<name>A0A814W3C4_9BILA</name>
<comment type="caution">
    <text evidence="2">The sequence shown here is derived from an EMBL/GenBank/DDBJ whole genome shotgun (WGS) entry which is preliminary data.</text>
</comment>
<dbReference type="Proteomes" id="UP000663877">
    <property type="component" value="Unassembled WGS sequence"/>
</dbReference>
<feature type="transmembrane region" description="Helical" evidence="1">
    <location>
        <begin position="29"/>
        <end position="52"/>
    </location>
</feature>
<protein>
    <recommendedName>
        <fullName evidence="6">G-protein coupled receptors family 1 profile domain-containing protein</fullName>
    </recommendedName>
</protein>
<accession>A0A814W3C4</accession>
<keyword evidence="4" id="KW-1185">Reference proteome</keyword>
<evidence type="ECO:0008006" key="6">
    <source>
        <dbReference type="Google" id="ProtNLM"/>
    </source>
</evidence>
<evidence type="ECO:0000313" key="2">
    <source>
        <dbReference type="EMBL" id="CAF1193446.1"/>
    </source>
</evidence>
<dbReference type="Gene3D" id="1.20.1070.10">
    <property type="entry name" value="Rhodopsin 7-helix transmembrane proteins"/>
    <property type="match status" value="1"/>
</dbReference>
<gene>
    <name evidence="2" type="ORF">BJG266_LOCUS26472</name>
    <name evidence="3" type="ORF">QVE165_LOCUS40129</name>
</gene>
<feature type="transmembrane region" description="Helical" evidence="1">
    <location>
        <begin position="277"/>
        <end position="298"/>
    </location>
</feature>
<feature type="transmembrane region" description="Helical" evidence="1">
    <location>
        <begin position="205"/>
        <end position="221"/>
    </location>
</feature>
<dbReference type="OrthoDB" id="10092259at2759"/>
<sequence>MSSSDNSSDNNDDLFIDFEEVSIPRSIRFWIMLLFNISSIICSFCILIHIIYNRAQRYALHNHAILLVLIMALPIQLIDINFYLVFYHYGSIQPSKPFMCLLWWLTDYGCYSGCTILIAWLAIERYILIFHDRLVSNRRGRFLFHYLPSISIVAYIVVFYIISILFPPCENDYIYTLPACGAAPCYQSYGVLAIWDGFVNNTTPTILESIVNIGLILRVQWQKRRLRQSNQWRKQRRMIIQLCLISGLNMCLNLPLITLLLVHFFGLPPEYGAQPQLYFLFLGYFVFFLFPFASLCQFPDLRKNLTKKIVDILPRQQPHTATVATIARAIPTNRLA</sequence>
<dbReference type="Proteomes" id="UP000663832">
    <property type="component" value="Unassembled WGS sequence"/>
</dbReference>
<evidence type="ECO:0000256" key="1">
    <source>
        <dbReference type="SAM" id="Phobius"/>
    </source>
</evidence>